<protein>
    <recommendedName>
        <fullName evidence="2">UDP-N-acetylmuramoyl-L-alanyl-D-glutamate--2,6-diaminopimelate ligase</fullName>
        <ecNumber evidence="2">6.3.2.13</ecNumber>
    </recommendedName>
    <alternativeName>
        <fullName evidence="2">Meso-A2pm-adding enzyme</fullName>
    </alternativeName>
    <alternativeName>
        <fullName evidence="2">Meso-diaminopimelate-adding enzyme</fullName>
    </alternativeName>
    <alternativeName>
        <fullName evidence="2">UDP-MurNAc-L-Ala-D-Glu:meso-diaminopimelate ligase</fullName>
    </alternativeName>
    <alternativeName>
        <fullName evidence="2">UDP-MurNAc-tripeptide synthetase</fullName>
    </alternativeName>
    <alternativeName>
        <fullName evidence="2">UDP-N-acetylmuramyl-tripeptide synthetase</fullName>
    </alternativeName>
</protein>
<dbReference type="SUPFAM" id="SSF53244">
    <property type="entry name" value="MurD-like peptide ligases, peptide-binding domain"/>
    <property type="match status" value="1"/>
</dbReference>
<dbReference type="SUPFAM" id="SSF63418">
    <property type="entry name" value="MurE/MurF N-terminal domain"/>
    <property type="match status" value="1"/>
</dbReference>
<dbReference type="GO" id="GO:0008765">
    <property type="term" value="F:UDP-N-acetylmuramoylalanyl-D-glutamate-2,6-diaminopimelate ligase activity"/>
    <property type="evidence" value="ECO:0007669"/>
    <property type="project" value="UniProtKB-UniRule"/>
</dbReference>
<keyword evidence="2 3" id="KW-0132">Cell division</keyword>
<dbReference type="SUPFAM" id="SSF53623">
    <property type="entry name" value="MurD-like peptide ligases, catalytic domain"/>
    <property type="match status" value="1"/>
</dbReference>
<feature type="binding site" evidence="2">
    <location>
        <begin position="105"/>
        <end position="111"/>
    </location>
    <ligand>
        <name>ATP</name>
        <dbReference type="ChEBI" id="CHEBI:30616"/>
    </ligand>
</feature>
<keyword evidence="2 6" id="KW-0436">Ligase</keyword>
<comment type="subcellular location">
    <subcellularLocation>
        <location evidence="2 3">Cytoplasm</location>
    </subcellularLocation>
</comment>
<evidence type="ECO:0000256" key="3">
    <source>
        <dbReference type="RuleBase" id="RU004135"/>
    </source>
</evidence>
<comment type="cofactor">
    <cofactor evidence="2">
        <name>Mg(2+)</name>
        <dbReference type="ChEBI" id="CHEBI:18420"/>
    </cofactor>
</comment>
<dbReference type="Gene3D" id="3.40.1390.10">
    <property type="entry name" value="MurE/MurF, N-terminal domain"/>
    <property type="match status" value="1"/>
</dbReference>
<reference evidence="6" key="2">
    <citation type="submission" date="2020-01" db="EMBL/GenBank/DDBJ databases">
        <authorList>
            <person name="Campanaro S."/>
        </authorList>
    </citation>
    <scope>NUCLEOTIDE SEQUENCE</scope>
    <source>
        <strain evidence="6">AS06rmzACSIP_7</strain>
    </source>
</reference>
<dbReference type="PANTHER" id="PTHR23135:SF4">
    <property type="entry name" value="UDP-N-ACETYLMURAMOYL-L-ALANYL-D-GLUTAMATE--2,6-DIAMINOPIMELATE LIGASE MURE HOMOLOG, CHLOROPLASTIC"/>
    <property type="match status" value="1"/>
</dbReference>
<dbReference type="EC" id="6.3.2.13" evidence="2"/>
<evidence type="ECO:0000313" key="6">
    <source>
        <dbReference type="EMBL" id="NLW36719.1"/>
    </source>
</evidence>
<dbReference type="GO" id="GO:0000287">
    <property type="term" value="F:magnesium ion binding"/>
    <property type="evidence" value="ECO:0007669"/>
    <property type="project" value="UniProtKB-UniRule"/>
</dbReference>
<keyword evidence="2" id="KW-0460">Magnesium</keyword>
<evidence type="ECO:0000256" key="1">
    <source>
        <dbReference type="ARBA" id="ARBA00005898"/>
    </source>
</evidence>
<comment type="caution">
    <text evidence="2">Lacks conserved residue(s) required for the propagation of feature annotation.</text>
</comment>
<feature type="binding site" evidence="2">
    <location>
        <position position="146"/>
    </location>
    <ligand>
        <name>UDP-N-acetyl-alpha-D-muramoyl-L-alanyl-D-glutamate</name>
        <dbReference type="ChEBI" id="CHEBI:83900"/>
    </ligand>
</feature>
<dbReference type="PANTHER" id="PTHR23135">
    <property type="entry name" value="MUR LIGASE FAMILY MEMBER"/>
    <property type="match status" value="1"/>
</dbReference>
<proteinExistence type="inferred from homology"/>
<evidence type="ECO:0000259" key="5">
    <source>
        <dbReference type="Pfam" id="PF08245"/>
    </source>
</evidence>
<gene>
    <name evidence="2" type="primary">murE</name>
    <name evidence="6" type="ORF">GXY80_14775</name>
</gene>
<dbReference type="InterPro" id="IPR005761">
    <property type="entry name" value="UDP-N-AcMur-Glu-dNH2Pim_ligase"/>
</dbReference>
<dbReference type="AlphaFoldDB" id="A0A971M6I1"/>
<dbReference type="GO" id="GO:0009252">
    <property type="term" value="P:peptidoglycan biosynthetic process"/>
    <property type="evidence" value="ECO:0007669"/>
    <property type="project" value="UniProtKB-UniRule"/>
</dbReference>
<organism evidence="6 7">
    <name type="scientific">Syntrophorhabdus aromaticivorans</name>
    <dbReference type="NCBI Taxonomy" id="328301"/>
    <lineage>
        <taxon>Bacteria</taxon>
        <taxon>Pseudomonadati</taxon>
        <taxon>Thermodesulfobacteriota</taxon>
        <taxon>Syntrophorhabdia</taxon>
        <taxon>Syntrophorhabdales</taxon>
        <taxon>Syntrophorhabdaceae</taxon>
        <taxon>Syntrophorhabdus</taxon>
    </lineage>
</organism>
<dbReference type="NCBIfam" id="NF001124">
    <property type="entry name" value="PRK00139.1-2"/>
    <property type="match status" value="1"/>
</dbReference>
<keyword evidence="2" id="KW-0963">Cytoplasm</keyword>
<dbReference type="InterPro" id="IPR035911">
    <property type="entry name" value="MurE/MurF_N"/>
</dbReference>
<feature type="binding site" evidence="2">
    <location>
        <position position="180"/>
    </location>
    <ligand>
        <name>UDP-N-acetyl-alpha-D-muramoyl-L-alanyl-D-glutamate</name>
        <dbReference type="ChEBI" id="CHEBI:83900"/>
    </ligand>
</feature>
<dbReference type="NCBIfam" id="NF001126">
    <property type="entry name" value="PRK00139.1-4"/>
    <property type="match status" value="1"/>
</dbReference>
<accession>A0A971M6I1</accession>
<dbReference type="InterPro" id="IPR036565">
    <property type="entry name" value="Mur-like_cat_sf"/>
</dbReference>
<dbReference type="EMBL" id="JAAYEE010000286">
    <property type="protein sequence ID" value="NLW36719.1"/>
    <property type="molecule type" value="Genomic_DNA"/>
</dbReference>
<comment type="caution">
    <text evidence="6">The sequence shown here is derived from an EMBL/GenBank/DDBJ whole genome shotgun (WGS) entry which is preliminary data.</text>
</comment>
<keyword evidence="2 3" id="KW-0961">Cell wall biogenesis/degradation</keyword>
<keyword evidence="2" id="KW-0547">Nucleotide-binding</keyword>
<feature type="binding site" evidence="2">
    <location>
        <position position="456"/>
    </location>
    <ligand>
        <name>meso-2,6-diaminopimelate</name>
        <dbReference type="ChEBI" id="CHEBI:57791"/>
    </ligand>
</feature>
<comment type="catalytic activity">
    <reaction evidence="2">
        <text>UDP-N-acetyl-alpha-D-muramoyl-L-alanyl-D-glutamate + meso-2,6-diaminopimelate + ATP = UDP-N-acetyl-alpha-D-muramoyl-L-alanyl-gamma-D-glutamyl-meso-2,6-diaminopimelate + ADP + phosphate + H(+)</text>
        <dbReference type="Rhea" id="RHEA:23676"/>
        <dbReference type="ChEBI" id="CHEBI:15378"/>
        <dbReference type="ChEBI" id="CHEBI:30616"/>
        <dbReference type="ChEBI" id="CHEBI:43474"/>
        <dbReference type="ChEBI" id="CHEBI:57791"/>
        <dbReference type="ChEBI" id="CHEBI:83900"/>
        <dbReference type="ChEBI" id="CHEBI:83905"/>
        <dbReference type="ChEBI" id="CHEBI:456216"/>
        <dbReference type="EC" id="6.3.2.13"/>
    </reaction>
</comment>
<name>A0A971M6I1_9BACT</name>
<dbReference type="NCBIfam" id="TIGR01085">
    <property type="entry name" value="murE"/>
    <property type="match status" value="1"/>
</dbReference>
<comment type="PTM">
    <text evidence="2">Carboxylation is probably crucial for Mg(2+) binding and, consequently, for the gamma-phosphate positioning of ATP.</text>
</comment>
<keyword evidence="2 3" id="KW-0131">Cell cycle</keyword>
<feature type="binding site" evidence="2">
    <location>
        <position position="182"/>
    </location>
    <ligand>
        <name>UDP-N-acetyl-alpha-D-muramoyl-L-alanyl-D-glutamate</name>
        <dbReference type="ChEBI" id="CHEBI:83900"/>
    </ligand>
</feature>
<keyword evidence="2 3" id="KW-0573">Peptidoglycan synthesis</keyword>
<evidence type="ECO:0000256" key="2">
    <source>
        <dbReference type="HAMAP-Rule" id="MF_00208"/>
    </source>
</evidence>
<keyword evidence="2 3" id="KW-0133">Cell shape</keyword>
<feature type="binding site" evidence="2">
    <location>
        <position position="30"/>
    </location>
    <ligand>
        <name>UDP-N-acetyl-alpha-D-muramoyl-L-alanyl-D-glutamate</name>
        <dbReference type="ChEBI" id="CHEBI:83900"/>
    </ligand>
</feature>
<dbReference type="InterPro" id="IPR004101">
    <property type="entry name" value="Mur_ligase_C"/>
</dbReference>
<feature type="binding site" evidence="2">
    <location>
        <begin position="147"/>
        <end position="148"/>
    </location>
    <ligand>
        <name>UDP-N-acetyl-alpha-D-muramoyl-L-alanyl-D-glutamate</name>
        <dbReference type="ChEBI" id="CHEBI:83900"/>
    </ligand>
</feature>
<dbReference type="GO" id="GO:0008360">
    <property type="term" value="P:regulation of cell shape"/>
    <property type="evidence" value="ECO:0007669"/>
    <property type="project" value="UniProtKB-KW"/>
</dbReference>
<keyword evidence="2" id="KW-0067">ATP-binding</keyword>
<dbReference type="HAMAP" id="MF_00208">
    <property type="entry name" value="MurE"/>
    <property type="match status" value="1"/>
</dbReference>
<dbReference type="GO" id="GO:0051301">
    <property type="term" value="P:cell division"/>
    <property type="evidence" value="ECO:0007669"/>
    <property type="project" value="UniProtKB-KW"/>
</dbReference>
<feature type="domain" description="Mur ligase C-terminal" evidence="4">
    <location>
        <begin position="330"/>
        <end position="454"/>
    </location>
</feature>
<reference evidence="6" key="1">
    <citation type="journal article" date="2020" name="Biotechnol. Biofuels">
        <title>New insights from the biogas microbiome by comprehensive genome-resolved metagenomics of nearly 1600 species originating from multiple anaerobic digesters.</title>
        <authorList>
            <person name="Campanaro S."/>
            <person name="Treu L."/>
            <person name="Rodriguez-R L.M."/>
            <person name="Kovalovszki A."/>
            <person name="Ziels R.M."/>
            <person name="Maus I."/>
            <person name="Zhu X."/>
            <person name="Kougias P.G."/>
            <person name="Basile A."/>
            <person name="Luo G."/>
            <person name="Schluter A."/>
            <person name="Konstantinidis K.T."/>
            <person name="Angelidaki I."/>
        </authorList>
    </citation>
    <scope>NUCLEOTIDE SEQUENCE</scope>
    <source>
        <strain evidence="6">AS06rmzACSIP_7</strain>
    </source>
</reference>
<comment type="pathway">
    <text evidence="2 3">Cell wall biogenesis; peptidoglycan biosynthesis.</text>
</comment>
<comment type="function">
    <text evidence="2">Catalyzes the addition of meso-diaminopimelic acid to the nucleotide precursor UDP-N-acetylmuramoyl-L-alanyl-D-glutamate (UMAG) in the biosynthesis of bacterial cell-wall peptidoglycan.</text>
</comment>
<dbReference type="InterPro" id="IPR036615">
    <property type="entry name" value="Mur_ligase_C_dom_sf"/>
</dbReference>
<dbReference type="Gene3D" id="3.90.190.20">
    <property type="entry name" value="Mur ligase, C-terminal domain"/>
    <property type="match status" value="1"/>
</dbReference>
<feature type="binding site" evidence="2">
    <location>
        <position position="452"/>
    </location>
    <ligand>
        <name>meso-2,6-diaminopimelate</name>
        <dbReference type="ChEBI" id="CHEBI:57791"/>
    </ligand>
</feature>
<evidence type="ECO:0000259" key="4">
    <source>
        <dbReference type="Pfam" id="PF02875"/>
    </source>
</evidence>
<dbReference type="GO" id="GO:0005524">
    <property type="term" value="F:ATP binding"/>
    <property type="evidence" value="ECO:0007669"/>
    <property type="project" value="UniProtKB-UniRule"/>
</dbReference>
<dbReference type="Gene3D" id="3.40.1190.10">
    <property type="entry name" value="Mur-like, catalytic domain"/>
    <property type="match status" value="1"/>
</dbReference>
<feature type="binding site" evidence="2">
    <location>
        <position position="174"/>
    </location>
    <ligand>
        <name>UDP-N-acetyl-alpha-D-muramoyl-L-alanyl-D-glutamate</name>
        <dbReference type="ChEBI" id="CHEBI:83900"/>
    </ligand>
</feature>
<dbReference type="Pfam" id="PF08245">
    <property type="entry name" value="Mur_ligase_M"/>
    <property type="match status" value="1"/>
</dbReference>
<dbReference type="GO" id="GO:0071555">
    <property type="term" value="P:cell wall organization"/>
    <property type="evidence" value="ECO:0007669"/>
    <property type="project" value="UniProtKB-KW"/>
</dbReference>
<comment type="similarity">
    <text evidence="1 2">Belongs to the MurCDEF family. MurE subfamily.</text>
</comment>
<evidence type="ECO:0000313" key="7">
    <source>
        <dbReference type="Proteomes" id="UP000777265"/>
    </source>
</evidence>
<dbReference type="Pfam" id="PF02875">
    <property type="entry name" value="Mur_ligase_C"/>
    <property type="match status" value="1"/>
</dbReference>
<dbReference type="GO" id="GO:0005737">
    <property type="term" value="C:cytoplasm"/>
    <property type="evidence" value="ECO:0007669"/>
    <property type="project" value="UniProtKB-SubCell"/>
</dbReference>
<dbReference type="Proteomes" id="UP000777265">
    <property type="component" value="Unassembled WGS sequence"/>
</dbReference>
<feature type="short sequence motif" description="Meso-diaminopimelate recognition motif" evidence="2">
    <location>
        <begin position="402"/>
        <end position="405"/>
    </location>
</feature>
<feature type="modified residue" description="N6-carboxylysine" evidence="2">
    <location>
        <position position="214"/>
    </location>
</feature>
<feature type="binding site" evidence="2">
    <location>
        <position position="378"/>
    </location>
    <ligand>
        <name>meso-2,6-diaminopimelate</name>
        <dbReference type="ChEBI" id="CHEBI:57791"/>
    </ligand>
</feature>
<sequence>MKLLDLIKDMPVSRVRGNVNIEITGLTKDSRAVKDGTVFFATRKSETFIAQALKKGATVIVAGKDVKEAVPCLVVSDDVPLLLGKMASRFYGLPSTKLHVTGVTGTNGKTTTTYLIESILKADNRKAGVIGTISYRYGGLDLKADNTTPGATEAHSLLGDMYESGVRFVAMEVSSHALDQKRVEGIEFDMGIFTNLTHDHLDYHGDLDNYKSAKALLFRRHLEESAKENRCAILNGDDPVVRDMIPSQPVKSLFYSLKTPSDGYLVSSQEDIRGLKLEMSVMGKIVSIHSPLVGLFNASNILASSLYGHAVGVPLASIKKGVEGLGGVPGRLERVTNGRASIFVDYAHTPDALRKVLEMLNRLKEGRLILVFGCGGDRDRTKRPVMGGIASRMADMTIITSDNPRSEDPKSIIQEVAQGFHGSPFKVIENRRDAIGEGIKLARENDVLLVAGKGHEDYQIIGDKVFHFSDREVIEECLNVVRR</sequence>
<dbReference type="InterPro" id="IPR013221">
    <property type="entry name" value="Mur_ligase_cen"/>
</dbReference>
<feature type="domain" description="Mur ligase central" evidence="5">
    <location>
        <begin position="103"/>
        <end position="305"/>
    </location>
</feature>
<feature type="binding site" evidence="2">
    <location>
        <begin position="402"/>
        <end position="405"/>
    </location>
    <ligand>
        <name>meso-2,6-diaminopimelate</name>
        <dbReference type="ChEBI" id="CHEBI:57791"/>
    </ligand>
</feature>